<gene>
    <name evidence="2" type="ORF">ILEXP_LOCUS16897</name>
</gene>
<organism evidence="2 3">
    <name type="scientific">Ilex paraguariensis</name>
    <name type="common">yerba mate</name>
    <dbReference type="NCBI Taxonomy" id="185542"/>
    <lineage>
        <taxon>Eukaryota</taxon>
        <taxon>Viridiplantae</taxon>
        <taxon>Streptophyta</taxon>
        <taxon>Embryophyta</taxon>
        <taxon>Tracheophyta</taxon>
        <taxon>Spermatophyta</taxon>
        <taxon>Magnoliopsida</taxon>
        <taxon>eudicotyledons</taxon>
        <taxon>Gunneridae</taxon>
        <taxon>Pentapetalae</taxon>
        <taxon>asterids</taxon>
        <taxon>campanulids</taxon>
        <taxon>Aquifoliales</taxon>
        <taxon>Aquifoliaceae</taxon>
        <taxon>Ilex</taxon>
    </lineage>
</organism>
<evidence type="ECO:0008006" key="4">
    <source>
        <dbReference type="Google" id="ProtNLM"/>
    </source>
</evidence>
<reference evidence="2 3" key="1">
    <citation type="submission" date="2024-02" db="EMBL/GenBank/DDBJ databases">
        <authorList>
            <person name="Vignale AGUSTIN F."/>
            <person name="Sosa J E."/>
            <person name="Modenutti C."/>
        </authorList>
    </citation>
    <scope>NUCLEOTIDE SEQUENCE [LARGE SCALE GENOMIC DNA]</scope>
</reference>
<evidence type="ECO:0000256" key="1">
    <source>
        <dbReference type="SAM" id="Phobius"/>
    </source>
</evidence>
<accession>A0ABC8RWK2</accession>
<dbReference type="EMBL" id="CAUOFW020001814">
    <property type="protein sequence ID" value="CAK9148907.1"/>
    <property type="molecule type" value="Genomic_DNA"/>
</dbReference>
<protein>
    <recommendedName>
        <fullName evidence="4">Ycf15</fullName>
    </recommendedName>
</protein>
<name>A0ABC8RWK2_9AQUA</name>
<dbReference type="Proteomes" id="UP001642360">
    <property type="component" value="Unassembled WGS sequence"/>
</dbReference>
<proteinExistence type="predicted"/>
<keyword evidence="1" id="KW-0472">Membrane</keyword>
<feature type="transmembrane region" description="Helical" evidence="1">
    <location>
        <begin position="12"/>
        <end position="32"/>
    </location>
</feature>
<keyword evidence="1" id="KW-0812">Transmembrane</keyword>
<keyword evidence="1" id="KW-1133">Transmembrane helix</keyword>
<evidence type="ECO:0000313" key="2">
    <source>
        <dbReference type="EMBL" id="CAK9148907.1"/>
    </source>
</evidence>
<comment type="caution">
    <text evidence="2">The sequence shown here is derived from an EMBL/GenBank/DDBJ whole genome shotgun (WGS) entry which is preliminary data.</text>
</comment>
<dbReference type="AlphaFoldDB" id="A0ABC8RWK2"/>
<sequence length="85" mass="9911">MKSDAVIFSVAYWHLSMFVKYLKHFLLFFVFLEWWDRIGGRDNGTTRSRVIGSAPIEAQLISSQFQLTSFFPRPPSTMIPFSRFG</sequence>
<keyword evidence="3" id="KW-1185">Reference proteome</keyword>
<evidence type="ECO:0000313" key="3">
    <source>
        <dbReference type="Proteomes" id="UP001642360"/>
    </source>
</evidence>